<accession>A0A372EF75</accession>
<sequence length="235" mass="26160">MDVAEHWHKGGRTVPPIDDEQLRQLAPNALVVEVGPGLGRDLNALSDAVPLGQVVVIEQCPRVLSRLSQWFAARRNLRFIQGMGLDEAMPFSGRVAYLRLVRVAPYLSEAELGRFLAQAESLLDQRGRVFVTVCHPGTDAQADRAAGQGFGHHTVAAVLRIAHWYSRLRLERLELAVHDSRSRVPLQSAVLDLGHQVPEALDDTVFALVEPHRDRAVEIEMRLWFVTREAPPPAL</sequence>
<dbReference type="SUPFAM" id="SSF53335">
    <property type="entry name" value="S-adenosyl-L-methionine-dependent methyltransferases"/>
    <property type="match status" value="1"/>
</dbReference>
<dbReference type="Gene3D" id="3.40.50.150">
    <property type="entry name" value="Vaccinia Virus protein VP39"/>
    <property type="match status" value="1"/>
</dbReference>
<dbReference type="Proteomes" id="UP000261931">
    <property type="component" value="Unassembled WGS sequence"/>
</dbReference>
<dbReference type="RefSeq" id="WP_116960514.1">
    <property type="nucleotide sequence ID" value="NZ_QVLS01000013.1"/>
</dbReference>
<name>A0A372EF75_9BURK</name>
<evidence type="ECO:0000313" key="1">
    <source>
        <dbReference type="EMBL" id="RFP76955.1"/>
    </source>
</evidence>
<protein>
    <recommendedName>
        <fullName evidence="3">Methyltransferase domain-containing protein</fullName>
    </recommendedName>
</protein>
<dbReference type="AlphaFoldDB" id="A0A372EF75"/>
<evidence type="ECO:0008006" key="3">
    <source>
        <dbReference type="Google" id="ProtNLM"/>
    </source>
</evidence>
<organism evidence="1 2">
    <name type="scientific">Hydrogenophaga borbori</name>
    <dbReference type="NCBI Taxonomy" id="2294117"/>
    <lineage>
        <taxon>Bacteria</taxon>
        <taxon>Pseudomonadati</taxon>
        <taxon>Pseudomonadota</taxon>
        <taxon>Betaproteobacteria</taxon>
        <taxon>Burkholderiales</taxon>
        <taxon>Comamonadaceae</taxon>
        <taxon>Hydrogenophaga</taxon>
    </lineage>
</organism>
<proteinExistence type="predicted"/>
<dbReference type="InterPro" id="IPR029063">
    <property type="entry name" value="SAM-dependent_MTases_sf"/>
</dbReference>
<evidence type="ECO:0000313" key="2">
    <source>
        <dbReference type="Proteomes" id="UP000261931"/>
    </source>
</evidence>
<keyword evidence="2" id="KW-1185">Reference proteome</keyword>
<comment type="caution">
    <text evidence="1">The sequence shown here is derived from an EMBL/GenBank/DDBJ whole genome shotgun (WGS) entry which is preliminary data.</text>
</comment>
<dbReference type="EMBL" id="QVLS01000013">
    <property type="protein sequence ID" value="RFP76955.1"/>
    <property type="molecule type" value="Genomic_DNA"/>
</dbReference>
<gene>
    <name evidence="1" type="ORF">DY262_18230</name>
</gene>
<reference evidence="1 2" key="1">
    <citation type="submission" date="2018-08" db="EMBL/GenBank/DDBJ databases">
        <title>Hydrogenophaga sp. LA-38 isolated from sludge.</title>
        <authorList>
            <person name="Im W.-T."/>
        </authorList>
    </citation>
    <scope>NUCLEOTIDE SEQUENCE [LARGE SCALE GENOMIC DNA]</scope>
    <source>
        <strain evidence="1 2">LA-38</strain>
    </source>
</reference>